<dbReference type="AlphaFoldDB" id="A0A5C8K7U7"/>
<dbReference type="Pfam" id="PF12969">
    <property type="entry name" value="DUF3857"/>
    <property type="match status" value="1"/>
</dbReference>
<feature type="domain" description="DUF3857" evidence="3">
    <location>
        <begin position="54"/>
        <end position="216"/>
    </location>
</feature>
<gene>
    <name evidence="4" type="ORF">FVR03_07310</name>
</gene>
<feature type="chain" id="PRO_5022692777" evidence="1">
    <location>
        <begin position="24"/>
        <end position="638"/>
    </location>
</feature>
<dbReference type="Proteomes" id="UP000321926">
    <property type="component" value="Unassembled WGS sequence"/>
</dbReference>
<dbReference type="Pfam" id="PF01841">
    <property type="entry name" value="Transglut_core"/>
    <property type="match status" value="1"/>
</dbReference>
<evidence type="ECO:0000313" key="4">
    <source>
        <dbReference type="EMBL" id="TXK49017.1"/>
    </source>
</evidence>
<organism evidence="4 5">
    <name type="scientific">Pontibacter qinzhouensis</name>
    <dbReference type="NCBI Taxonomy" id="2603253"/>
    <lineage>
        <taxon>Bacteria</taxon>
        <taxon>Pseudomonadati</taxon>
        <taxon>Bacteroidota</taxon>
        <taxon>Cytophagia</taxon>
        <taxon>Cytophagales</taxon>
        <taxon>Hymenobacteraceae</taxon>
        <taxon>Pontibacter</taxon>
    </lineage>
</organism>
<dbReference type="InterPro" id="IPR002931">
    <property type="entry name" value="Transglutaminase-like"/>
</dbReference>
<sequence length="638" mass="71660">MPKFYYTFCLVAWLCGMAAEANAEAGKTIAPADLEKGANVVVLSEEIYFTVNAAGSGINRTKATIKVLNRDGQNYAKLYVNYDKLTKVDFIKGTTFNAAGKKVKSLSKSDIKDISAMSDISLFDDDRAKVADLTHGVFPYTVEYEYQTTSNNMMFYPFWMPQRRTKVGVEAAMLQVSMPKGMTLRYRETNLQKGVEKSATATHEVFTWRMTQLAPLADPEPYGPSFAEYLPSVRTAPSDFEVQGYTGNMDSWESFGHWINKLNTGRDVLPEATQKQVQALVANCKTPEEKVQKVYEFLQSKTRYINVSLGIGGWQPFEASYVDAKGYGDCKGLSNYTKALLKTAGIESYYTLINAGDNAPKMILDFPSSQFNHAVLCVPMPKDTIWLECTSQTNSVGYAGSFTGDRHALLITPEGGKVVKTPKYGANDNVQKRRIEVKLDEHGNGTAKVTTLYSGIQQESRENVINSYKPDEQRKWLYQQVSVPAFEINNFALDLKKSKVPEVTEKIDLSLTKCVTISGKRLFLTPNLMTKWDYVPNPVENRKTDVLRQMSFLDIDTVMYQLPVGYALESQPKDVEIESVFGVYKAKTTVEGTQVFYIRSLQMEKGRYPADKYPALIEFMNTVLKADKQQVVFVKNVP</sequence>
<dbReference type="EMBL" id="VRTY01000020">
    <property type="protein sequence ID" value="TXK49017.1"/>
    <property type="molecule type" value="Genomic_DNA"/>
</dbReference>
<proteinExistence type="predicted"/>
<evidence type="ECO:0000313" key="5">
    <source>
        <dbReference type="Proteomes" id="UP000321926"/>
    </source>
</evidence>
<feature type="domain" description="Transglutaminase-like" evidence="2">
    <location>
        <begin position="277"/>
        <end position="380"/>
    </location>
</feature>
<dbReference type="Gene3D" id="3.10.620.30">
    <property type="match status" value="1"/>
</dbReference>
<evidence type="ECO:0000259" key="3">
    <source>
        <dbReference type="Pfam" id="PF12969"/>
    </source>
</evidence>
<dbReference type="SUPFAM" id="SSF54001">
    <property type="entry name" value="Cysteine proteinases"/>
    <property type="match status" value="1"/>
</dbReference>
<keyword evidence="5" id="KW-1185">Reference proteome</keyword>
<dbReference type="Gene3D" id="2.60.40.3140">
    <property type="match status" value="1"/>
</dbReference>
<evidence type="ECO:0000259" key="2">
    <source>
        <dbReference type="Pfam" id="PF01841"/>
    </source>
</evidence>
<dbReference type="Gene3D" id="2.60.120.1130">
    <property type="match status" value="1"/>
</dbReference>
<feature type="signal peptide" evidence="1">
    <location>
        <begin position="1"/>
        <end position="23"/>
    </location>
</feature>
<accession>A0A5C8K7U7</accession>
<dbReference type="InterPro" id="IPR038765">
    <property type="entry name" value="Papain-like_cys_pep_sf"/>
</dbReference>
<comment type="caution">
    <text evidence="4">The sequence shown here is derived from an EMBL/GenBank/DDBJ whole genome shotgun (WGS) entry which is preliminary data.</text>
</comment>
<name>A0A5C8K7U7_9BACT</name>
<keyword evidence="1" id="KW-0732">Signal</keyword>
<dbReference type="RefSeq" id="WP_147921082.1">
    <property type="nucleotide sequence ID" value="NZ_VRTY01000020.1"/>
</dbReference>
<evidence type="ECO:0000256" key="1">
    <source>
        <dbReference type="SAM" id="SignalP"/>
    </source>
</evidence>
<dbReference type="OrthoDB" id="8595007at2"/>
<dbReference type="InterPro" id="IPR024618">
    <property type="entry name" value="DUF3857"/>
</dbReference>
<protein>
    <submittedName>
        <fullName evidence="4">DUF3857 domain-containing protein</fullName>
    </submittedName>
</protein>
<reference evidence="4 5" key="1">
    <citation type="submission" date="2019-08" db="EMBL/GenBank/DDBJ databases">
        <authorList>
            <person name="Shi S."/>
        </authorList>
    </citation>
    <scope>NUCLEOTIDE SEQUENCE [LARGE SCALE GENOMIC DNA]</scope>
    <source>
        <strain evidence="4 5">GY10130</strain>
    </source>
</reference>